<keyword evidence="4" id="KW-1185">Reference proteome</keyword>
<dbReference type="InterPro" id="IPR025827">
    <property type="entry name" value="Zn_ribbon_recom_dom"/>
</dbReference>
<dbReference type="InterPro" id="IPR011109">
    <property type="entry name" value="DNA_bind_recombinase_dom"/>
</dbReference>
<dbReference type="Proteomes" id="UP001198242">
    <property type="component" value="Unassembled WGS sequence"/>
</dbReference>
<dbReference type="InterPro" id="IPR050639">
    <property type="entry name" value="SSR_resolvase"/>
</dbReference>
<evidence type="ECO:0000313" key="3">
    <source>
        <dbReference type="EMBL" id="MCC2211862.1"/>
    </source>
</evidence>
<comment type="caution">
    <text evidence="3">The sequence shown here is derived from an EMBL/GenBank/DDBJ whole genome shotgun (WGS) entry which is preliminary data.</text>
</comment>
<dbReference type="RefSeq" id="WP_022230089.1">
    <property type="nucleotide sequence ID" value="NZ_JAJEQM010000032.1"/>
</dbReference>
<dbReference type="Gene3D" id="3.40.50.1390">
    <property type="entry name" value="Resolvase, N-terminal catalytic domain"/>
    <property type="match status" value="1"/>
</dbReference>
<proteinExistence type="predicted"/>
<dbReference type="InterPro" id="IPR038109">
    <property type="entry name" value="DNA_bind_recomb_sf"/>
</dbReference>
<dbReference type="AlphaFoldDB" id="A0AAE3E1L9"/>
<name>A0AAE3E1L9_9FIRM</name>
<dbReference type="InterPro" id="IPR006119">
    <property type="entry name" value="Resolv_N"/>
</dbReference>
<gene>
    <name evidence="3" type="ORF">LKE05_13835</name>
</gene>
<dbReference type="Pfam" id="PF00239">
    <property type="entry name" value="Resolvase"/>
    <property type="match status" value="1"/>
</dbReference>
<feature type="domain" description="Resolvase/invertase-type recombinase catalytic" evidence="1">
    <location>
        <begin position="19"/>
        <end position="168"/>
    </location>
</feature>
<dbReference type="EMBL" id="JAJEQM010000032">
    <property type="protein sequence ID" value="MCC2211862.1"/>
    <property type="molecule type" value="Genomic_DNA"/>
</dbReference>
<dbReference type="PANTHER" id="PTHR30461">
    <property type="entry name" value="DNA-INVERTASE FROM LAMBDOID PROPHAGE"/>
    <property type="match status" value="1"/>
</dbReference>
<accession>A0AAE3E1L9</accession>
<dbReference type="Gene3D" id="3.90.1750.20">
    <property type="entry name" value="Putative Large Serine Recombinase, Chain B, Domain 2"/>
    <property type="match status" value="1"/>
</dbReference>
<dbReference type="InterPro" id="IPR036162">
    <property type="entry name" value="Resolvase-like_N_sf"/>
</dbReference>
<dbReference type="Pfam" id="PF13408">
    <property type="entry name" value="Zn_ribbon_recom"/>
    <property type="match status" value="1"/>
</dbReference>
<dbReference type="PANTHER" id="PTHR30461:SF23">
    <property type="entry name" value="DNA RECOMBINASE-RELATED"/>
    <property type="match status" value="1"/>
</dbReference>
<dbReference type="CDD" id="cd00338">
    <property type="entry name" value="Ser_Recombinase"/>
    <property type="match status" value="1"/>
</dbReference>
<reference evidence="3 4" key="1">
    <citation type="submission" date="2021-10" db="EMBL/GenBank/DDBJ databases">
        <title>Anaerobic single-cell dispensing facilitates the cultivation of human gut bacteria.</title>
        <authorList>
            <person name="Afrizal A."/>
        </authorList>
    </citation>
    <scope>NUCLEOTIDE SEQUENCE [LARGE SCALE GENOMIC DNA]</scope>
    <source>
        <strain evidence="3 4">CLA-AA-H232</strain>
    </source>
</reference>
<dbReference type="SMART" id="SM00857">
    <property type="entry name" value="Resolvase"/>
    <property type="match status" value="1"/>
</dbReference>
<evidence type="ECO:0000259" key="1">
    <source>
        <dbReference type="PROSITE" id="PS51736"/>
    </source>
</evidence>
<evidence type="ECO:0000313" key="4">
    <source>
        <dbReference type="Proteomes" id="UP001198242"/>
    </source>
</evidence>
<dbReference type="PROSITE" id="PS51737">
    <property type="entry name" value="RECOMBINASE_DNA_BIND"/>
    <property type="match status" value="1"/>
</dbReference>
<protein>
    <submittedName>
        <fullName evidence="3">Recombinase family protein</fullName>
    </submittedName>
</protein>
<dbReference type="PROSITE" id="PS51736">
    <property type="entry name" value="RECOMBINASES_3"/>
    <property type="match status" value="1"/>
</dbReference>
<evidence type="ECO:0000259" key="2">
    <source>
        <dbReference type="PROSITE" id="PS51737"/>
    </source>
</evidence>
<dbReference type="GO" id="GO:0000150">
    <property type="term" value="F:DNA strand exchange activity"/>
    <property type="evidence" value="ECO:0007669"/>
    <property type="project" value="InterPro"/>
</dbReference>
<sequence>MIENYLDKIKQRLNVVVLHAVVYTRYSSDMQRGESIDAQIRLIRKWSDEHSIVIDKIYADEAQSAKSDERKQFQQMIADSKKQKDWQLVLVHKLDRFARNRMDSAAYRVELRKNKKYLISTTEQFDDTPESCMLEGIIESMAEFYSKNLAREVMKGLTENALKGKTCGGTPPLGYDLDERKYYKINEFEAQAVKLIFQLFLEGKTYGEIISKLNTSGYRTKCNRLFSRNSLYEILRNEKYKGILVYNKTQSRDEITGKRSGHRYKSDEEVIRVDGVIPQIVSPEDWDDVQLILNSRKKAFRNNAKETYLLSGKIRCGKCGGSYDGRRSFNSCGTKYIYYACNGKRNPNYKCNNNSIQRDWIESYMINIIDNYIHHLSKAQKQNIYQLCFDSVQSSKKADISILNQRLNSLNKELSRIVDVITITNSPTLIEKLTDLEQQKAEIQLRIKALSQEKGKILSKQKINLLLTKIKKMLKEKSVPQLKELMDLIVNEIIVNEEDVIVYLNIPITK</sequence>
<organism evidence="3 4">
    <name type="scientific">Hominilimicola fabiformis</name>
    <dbReference type="NCBI Taxonomy" id="2885356"/>
    <lineage>
        <taxon>Bacteria</taxon>
        <taxon>Bacillati</taxon>
        <taxon>Bacillota</taxon>
        <taxon>Clostridia</taxon>
        <taxon>Eubacteriales</taxon>
        <taxon>Oscillospiraceae</taxon>
        <taxon>Hominilimicola</taxon>
    </lineage>
</organism>
<dbReference type="GO" id="GO:0003677">
    <property type="term" value="F:DNA binding"/>
    <property type="evidence" value="ECO:0007669"/>
    <property type="project" value="InterPro"/>
</dbReference>
<dbReference type="SUPFAM" id="SSF53041">
    <property type="entry name" value="Resolvase-like"/>
    <property type="match status" value="1"/>
</dbReference>
<feature type="domain" description="Recombinase" evidence="2">
    <location>
        <begin position="172"/>
        <end position="299"/>
    </location>
</feature>
<dbReference type="Pfam" id="PF07508">
    <property type="entry name" value="Recombinase"/>
    <property type="match status" value="1"/>
</dbReference>